<dbReference type="InterPro" id="IPR036097">
    <property type="entry name" value="HisK_dim/P_sf"/>
</dbReference>
<evidence type="ECO:0000256" key="6">
    <source>
        <dbReference type="ARBA" id="ARBA00022679"/>
    </source>
</evidence>
<dbReference type="CDD" id="cd00075">
    <property type="entry name" value="HATPase"/>
    <property type="match status" value="1"/>
</dbReference>
<evidence type="ECO:0000256" key="13">
    <source>
        <dbReference type="ARBA" id="ARBA00023026"/>
    </source>
</evidence>
<dbReference type="Gene3D" id="1.10.287.130">
    <property type="match status" value="1"/>
</dbReference>
<dbReference type="Gene3D" id="3.30.565.10">
    <property type="entry name" value="Histidine kinase-like ATPase, C-terminal domain"/>
    <property type="match status" value="1"/>
</dbReference>
<dbReference type="RefSeq" id="WP_066245538.1">
    <property type="nucleotide sequence ID" value="NZ_LRFC01000038.1"/>
</dbReference>
<dbReference type="GO" id="GO:0000155">
    <property type="term" value="F:phosphorelay sensor kinase activity"/>
    <property type="evidence" value="ECO:0007669"/>
    <property type="project" value="InterPro"/>
</dbReference>
<dbReference type="SUPFAM" id="SSF55874">
    <property type="entry name" value="ATPase domain of HSP90 chaperone/DNA topoisomerase II/histidine kinase"/>
    <property type="match status" value="1"/>
</dbReference>
<dbReference type="CDD" id="cd00082">
    <property type="entry name" value="HisKA"/>
    <property type="match status" value="1"/>
</dbReference>
<evidence type="ECO:0000256" key="11">
    <source>
        <dbReference type="ARBA" id="ARBA00022989"/>
    </source>
</evidence>
<evidence type="ECO:0000313" key="20">
    <source>
        <dbReference type="EMBL" id="KZE64309.1"/>
    </source>
</evidence>
<keyword evidence="11 17" id="KW-1133">Transmembrane helix</keyword>
<evidence type="ECO:0000256" key="12">
    <source>
        <dbReference type="ARBA" id="ARBA00023012"/>
    </source>
</evidence>
<evidence type="ECO:0000256" key="16">
    <source>
        <dbReference type="ARBA" id="ARBA00040841"/>
    </source>
</evidence>
<name>A0A161RSJ0_9BACL</name>
<comment type="catalytic activity">
    <reaction evidence="1">
        <text>ATP + protein L-histidine = ADP + protein N-phospho-L-histidine.</text>
        <dbReference type="EC" id="2.7.13.3"/>
    </reaction>
</comment>
<protein>
    <recommendedName>
        <fullName evidence="16">Heme sensor protein HssS</fullName>
        <ecNumber evidence="3">2.7.13.3</ecNumber>
    </recommendedName>
</protein>
<evidence type="ECO:0000259" key="18">
    <source>
        <dbReference type="PROSITE" id="PS50109"/>
    </source>
</evidence>
<keyword evidence="21" id="KW-1185">Reference proteome</keyword>
<sequence length="449" mass="51108">MKKLLYSIYVRFICFFIGILIISALLSFGIVTAFQLNDIKAMVQKQLEDKVSAIDSLTQEGNIPLEEAVRYMDGKELTIQVYKNRDEILKAKHYLLLAEDLKQLEPGRILTGELSSKPPLPISVAIIQGYYVTVYPEMDNNQIVRFQKTVQTVLLTAIVLGSFLILLAVSMVVKPIKKISRASVEVANGTFDVHIQHKGKDEIGELVNNFNIMVQELKANEYLHKEFVSSVSHEFKTPLSSINGFAELLKTQDLSIKVKEEYTDIIIQESKRLSNLSSNLLRLSKLDHQAVQFRRDIFQLDEQIRRIILLLQDSWENKQIQLQVDLDQVSFRGDEELLQQVWLNLLVNAIKFTPEHGKISVILKKQHSELVFSIRDNGIGIKESDVKRIFERFYKADKSRSDHGTGLGLSIVKKIVEIHEGKILVESEFGKGSLFKVVLPMGEIKKIGS</sequence>
<evidence type="ECO:0000256" key="2">
    <source>
        <dbReference type="ARBA" id="ARBA00004651"/>
    </source>
</evidence>
<evidence type="ECO:0000313" key="21">
    <source>
        <dbReference type="Proteomes" id="UP000076567"/>
    </source>
</evidence>
<keyword evidence="8" id="KW-0547">Nucleotide-binding</keyword>
<evidence type="ECO:0000259" key="19">
    <source>
        <dbReference type="PROSITE" id="PS50885"/>
    </source>
</evidence>
<dbReference type="FunFam" id="3.30.565.10:FF:000006">
    <property type="entry name" value="Sensor histidine kinase WalK"/>
    <property type="match status" value="1"/>
</dbReference>
<evidence type="ECO:0000256" key="1">
    <source>
        <dbReference type="ARBA" id="ARBA00000085"/>
    </source>
</evidence>
<evidence type="ECO:0000256" key="17">
    <source>
        <dbReference type="SAM" id="Phobius"/>
    </source>
</evidence>
<proteinExistence type="predicted"/>
<dbReference type="PANTHER" id="PTHR45528">
    <property type="entry name" value="SENSOR HISTIDINE KINASE CPXA"/>
    <property type="match status" value="1"/>
</dbReference>
<dbReference type="SMART" id="SM00304">
    <property type="entry name" value="HAMP"/>
    <property type="match status" value="1"/>
</dbReference>
<comment type="function">
    <text evidence="15">Member of the two-component regulatory system HssS/HssR involved in intracellular heme homeostasis and tempering of staphylococcal virulence. HssS functions as a heme sensor histidine kinase which is autophosphorylated at a histidine residue and transfers its phosphate group to an aspartate residue of HssR. HssR/HssS activates the expression of hrtAB, an efflux pump, in response to extracellular heme, hemin, hemoglobin or blood.</text>
</comment>
<keyword evidence="12" id="KW-0902">Two-component regulatory system</keyword>
<keyword evidence="10" id="KW-0067">ATP-binding</keyword>
<evidence type="ECO:0000256" key="4">
    <source>
        <dbReference type="ARBA" id="ARBA00022475"/>
    </source>
</evidence>
<feature type="transmembrane region" description="Helical" evidence="17">
    <location>
        <begin position="153"/>
        <end position="173"/>
    </location>
</feature>
<dbReference type="OrthoDB" id="9813151at2"/>
<dbReference type="PANTHER" id="PTHR45528:SF11">
    <property type="entry name" value="HISTIDINE KINASE"/>
    <property type="match status" value="1"/>
</dbReference>
<reference evidence="21" key="1">
    <citation type="submission" date="2016-01" db="EMBL/GenBank/DDBJ databases">
        <title>Draft genome of Chromobacterium sp. F49.</title>
        <authorList>
            <person name="Hong K.W."/>
        </authorList>
    </citation>
    <scope>NUCLEOTIDE SEQUENCE [LARGE SCALE GENOMIC DNA]</scope>
    <source>
        <strain evidence="21">P7IIIA</strain>
    </source>
</reference>
<dbReference type="SUPFAM" id="SSF158472">
    <property type="entry name" value="HAMP domain-like"/>
    <property type="match status" value="1"/>
</dbReference>
<keyword evidence="4" id="KW-1003">Cell membrane</keyword>
<dbReference type="InterPro" id="IPR003661">
    <property type="entry name" value="HisK_dim/P_dom"/>
</dbReference>
<keyword evidence="9" id="KW-0418">Kinase</keyword>
<evidence type="ECO:0000256" key="7">
    <source>
        <dbReference type="ARBA" id="ARBA00022692"/>
    </source>
</evidence>
<dbReference type="PROSITE" id="PS50885">
    <property type="entry name" value="HAMP"/>
    <property type="match status" value="1"/>
</dbReference>
<keyword evidence="6" id="KW-0808">Transferase</keyword>
<feature type="transmembrane region" description="Helical" evidence="17">
    <location>
        <begin position="12"/>
        <end position="36"/>
    </location>
</feature>
<comment type="subcellular location">
    <subcellularLocation>
        <location evidence="2">Cell membrane</location>
        <topology evidence="2">Multi-pass membrane protein</topology>
    </subcellularLocation>
</comment>
<dbReference type="SMART" id="SM00388">
    <property type="entry name" value="HisKA"/>
    <property type="match status" value="1"/>
</dbReference>
<dbReference type="Pfam" id="PF02518">
    <property type="entry name" value="HATPase_c"/>
    <property type="match status" value="1"/>
</dbReference>
<dbReference type="Proteomes" id="UP000076567">
    <property type="component" value="Unassembled WGS sequence"/>
</dbReference>
<dbReference type="InterPro" id="IPR004358">
    <property type="entry name" value="Sig_transdc_His_kin-like_C"/>
</dbReference>
<dbReference type="InterPro" id="IPR003594">
    <property type="entry name" value="HATPase_dom"/>
</dbReference>
<dbReference type="EMBL" id="LRFC01000038">
    <property type="protein sequence ID" value="KZE64309.1"/>
    <property type="molecule type" value="Genomic_DNA"/>
</dbReference>
<dbReference type="SMART" id="SM00387">
    <property type="entry name" value="HATPase_c"/>
    <property type="match status" value="1"/>
</dbReference>
<dbReference type="SUPFAM" id="SSF47384">
    <property type="entry name" value="Homodimeric domain of signal transducing histidine kinase"/>
    <property type="match status" value="1"/>
</dbReference>
<evidence type="ECO:0000256" key="9">
    <source>
        <dbReference type="ARBA" id="ARBA00022777"/>
    </source>
</evidence>
<evidence type="ECO:0000256" key="3">
    <source>
        <dbReference type="ARBA" id="ARBA00012438"/>
    </source>
</evidence>
<evidence type="ECO:0000256" key="8">
    <source>
        <dbReference type="ARBA" id="ARBA00022741"/>
    </source>
</evidence>
<gene>
    <name evidence="20" type="ORF">AWM68_14570</name>
</gene>
<dbReference type="GO" id="GO:0005524">
    <property type="term" value="F:ATP binding"/>
    <property type="evidence" value="ECO:0007669"/>
    <property type="project" value="UniProtKB-KW"/>
</dbReference>
<dbReference type="PRINTS" id="PR00344">
    <property type="entry name" value="BCTRLSENSOR"/>
</dbReference>
<feature type="domain" description="Histidine kinase" evidence="18">
    <location>
        <begin position="230"/>
        <end position="443"/>
    </location>
</feature>
<keyword evidence="14 17" id="KW-0472">Membrane</keyword>
<dbReference type="GO" id="GO:0005886">
    <property type="term" value="C:plasma membrane"/>
    <property type="evidence" value="ECO:0007669"/>
    <property type="project" value="UniProtKB-SubCell"/>
</dbReference>
<dbReference type="InterPro" id="IPR005467">
    <property type="entry name" value="His_kinase_dom"/>
</dbReference>
<dbReference type="InterPro" id="IPR003660">
    <property type="entry name" value="HAMP_dom"/>
</dbReference>
<dbReference type="PROSITE" id="PS50109">
    <property type="entry name" value="HIS_KIN"/>
    <property type="match status" value="1"/>
</dbReference>
<dbReference type="Gene3D" id="6.10.340.10">
    <property type="match status" value="1"/>
</dbReference>
<comment type="caution">
    <text evidence="20">The sequence shown here is derived from an EMBL/GenBank/DDBJ whole genome shotgun (WGS) entry which is preliminary data.</text>
</comment>
<evidence type="ECO:0000256" key="15">
    <source>
        <dbReference type="ARBA" id="ARBA00037219"/>
    </source>
</evidence>
<keyword evidence="7 17" id="KW-0812">Transmembrane</keyword>
<evidence type="ECO:0000256" key="14">
    <source>
        <dbReference type="ARBA" id="ARBA00023136"/>
    </source>
</evidence>
<accession>A0A161RSJ0</accession>
<evidence type="ECO:0000256" key="5">
    <source>
        <dbReference type="ARBA" id="ARBA00022553"/>
    </source>
</evidence>
<dbReference type="InterPro" id="IPR050398">
    <property type="entry name" value="HssS/ArlS-like"/>
</dbReference>
<evidence type="ECO:0000256" key="10">
    <source>
        <dbReference type="ARBA" id="ARBA00022840"/>
    </source>
</evidence>
<dbReference type="Pfam" id="PF00512">
    <property type="entry name" value="HisKA"/>
    <property type="match status" value="1"/>
</dbReference>
<keyword evidence="13" id="KW-0843">Virulence</keyword>
<dbReference type="CDD" id="cd06225">
    <property type="entry name" value="HAMP"/>
    <property type="match status" value="1"/>
</dbReference>
<dbReference type="EC" id="2.7.13.3" evidence="3"/>
<dbReference type="FunFam" id="1.10.287.130:FF:000001">
    <property type="entry name" value="Two-component sensor histidine kinase"/>
    <property type="match status" value="1"/>
</dbReference>
<keyword evidence="5" id="KW-0597">Phosphoprotein</keyword>
<organism evidence="20 21">
    <name type="scientific">Fictibacillus phosphorivorans</name>
    <dbReference type="NCBI Taxonomy" id="1221500"/>
    <lineage>
        <taxon>Bacteria</taxon>
        <taxon>Bacillati</taxon>
        <taxon>Bacillota</taxon>
        <taxon>Bacilli</taxon>
        <taxon>Bacillales</taxon>
        <taxon>Fictibacillaceae</taxon>
        <taxon>Fictibacillus</taxon>
    </lineage>
</organism>
<dbReference type="Pfam" id="PF00672">
    <property type="entry name" value="HAMP"/>
    <property type="match status" value="1"/>
</dbReference>
<dbReference type="InterPro" id="IPR036890">
    <property type="entry name" value="HATPase_C_sf"/>
</dbReference>
<dbReference type="AlphaFoldDB" id="A0A161RSJ0"/>
<feature type="domain" description="HAMP" evidence="19">
    <location>
        <begin position="170"/>
        <end position="222"/>
    </location>
</feature>